<dbReference type="Proteomes" id="UP000276282">
    <property type="component" value="Unassembled WGS sequence"/>
</dbReference>
<dbReference type="AlphaFoldDB" id="A0A495NZ87"/>
<name>A0A495NZ87_9FLAO</name>
<accession>A0A495NZ87</accession>
<keyword evidence="2" id="KW-1185">Reference proteome</keyword>
<evidence type="ECO:0000313" key="2">
    <source>
        <dbReference type="Proteomes" id="UP000276282"/>
    </source>
</evidence>
<sequence length="156" mass="18856">MKIFLVILSFFTLSNGSNEIQSDYKLDDSELIFIRENYDWNKSDLIIINFREPRDNFWYDSYKNLENSNNWWNKFYSHIDLVNTRNIFIYSDSKIMKSVIDFEKHYPDDSKFFLNKFFNKNNTCFGLLVINKNGNYLVKNGEYTKTDILTMINRLQ</sequence>
<protein>
    <submittedName>
        <fullName evidence="1">Uncharacterized protein</fullName>
    </submittedName>
</protein>
<dbReference type="OrthoDB" id="823362at2"/>
<reference evidence="1 2" key="1">
    <citation type="submission" date="2018-10" db="EMBL/GenBank/DDBJ databases">
        <title>Genomic Encyclopedia of Archaeal and Bacterial Type Strains, Phase II (KMG-II): from individual species to whole genera.</title>
        <authorList>
            <person name="Goeker M."/>
        </authorList>
    </citation>
    <scope>NUCLEOTIDE SEQUENCE [LARGE SCALE GENOMIC DNA]</scope>
    <source>
        <strain evidence="1 2">DSM 19839</strain>
    </source>
</reference>
<gene>
    <name evidence="1" type="ORF">BC962_3292</name>
</gene>
<comment type="caution">
    <text evidence="1">The sequence shown here is derived from an EMBL/GenBank/DDBJ whole genome shotgun (WGS) entry which is preliminary data.</text>
</comment>
<organism evidence="1 2">
    <name type="scientific">Gillisia mitskevichiae</name>
    <dbReference type="NCBI Taxonomy" id="270921"/>
    <lineage>
        <taxon>Bacteria</taxon>
        <taxon>Pseudomonadati</taxon>
        <taxon>Bacteroidota</taxon>
        <taxon>Flavobacteriia</taxon>
        <taxon>Flavobacteriales</taxon>
        <taxon>Flavobacteriaceae</taxon>
        <taxon>Gillisia</taxon>
    </lineage>
</organism>
<dbReference type="RefSeq" id="WP_121347125.1">
    <property type="nucleotide sequence ID" value="NZ_RBLG01000012.1"/>
</dbReference>
<dbReference type="EMBL" id="RBLG01000012">
    <property type="protein sequence ID" value="RKS42478.1"/>
    <property type="molecule type" value="Genomic_DNA"/>
</dbReference>
<evidence type="ECO:0000313" key="1">
    <source>
        <dbReference type="EMBL" id="RKS42478.1"/>
    </source>
</evidence>
<proteinExistence type="predicted"/>